<dbReference type="NCBIfam" id="TIGR01966">
    <property type="entry name" value="RNasePH"/>
    <property type="match status" value="1"/>
</dbReference>
<proteinExistence type="inferred from homology"/>
<dbReference type="PANTHER" id="PTHR11953">
    <property type="entry name" value="EXOSOME COMPLEX COMPONENT"/>
    <property type="match status" value="1"/>
</dbReference>
<gene>
    <name evidence="8" type="ORF">METZ01_LOCUS113864</name>
</gene>
<comment type="similarity">
    <text evidence="1">Belongs to the RNase PH family.</text>
</comment>
<feature type="domain" description="Exoribonuclease phosphorolytic" evidence="6">
    <location>
        <begin position="21"/>
        <end position="151"/>
    </location>
</feature>
<dbReference type="GO" id="GO:0009022">
    <property type="term" value="F:tRNA nucleotidyltransferase activity"/>
    <property type="evidence" value="ECO:0007669"/>
    <property type="project" value="InterPro"/>
</dbReference>
<dbReference type="InterPro" id="IPR050080">
    <property type="entry name" value="RNase_PH"/>
</dbReference>
<dbReference type="EMBL" id="UINC01014276">
    <property type="protein sequence ID" value="SVA61010.1"/>
    <property type="molecule type" value="Genomic_DNA"/>
</dbReference>
<reference evidence="8" key="1">
    <citation type="submission" date="2018-05" db="EMBL/GenBank/DDBJ databases">
        <authorList>
            <person name="Lanie J.A."/>
            <person name="Ng W.-L."/>
            <person name="Kazmierczak K.M."/>
            <person name="Andrzejewski T.M."/>
            <person name="Davidsen T.M."/>
            <person name="Wayne K.J."/>
            <person name="Tettelin H."/>
            <person name="Glass J.I."/>
            <person name="Rusch D."/>
            <person name="Podicherti R."/>
            <person name="Tsui H.-C.T."/>
            <person name="Winkler M.E."/>
        </authorList>
    </citation>
    <scope>NUCLEOTIDE SEQUENCE</scope>
</reference>
<name>A0A381X8S3_9ZZZZ</name>
<dbReference type="InterPro" id="IPR027408">
    <property type="entry name" value="PNPase/RNase_PH_dom_sf"/>
</dbReference>
<dbReference type="InterPro" id="IPR020568">
    <property type="entry name" value="Ribosomal_Su5_D2-typ_SF"/>
</dbReference>
<dbReference type="InterPro" id="IPR015847">
    <property type="entry name" value="ExoRNase_PH_dom2"/>
</dbReference>
<evidence type="ECO:0000313" key="8">
    <source>
        <dbReference type="EMBL" id="SVA61010.1"/>
    </source>
</evidence>
<sequence length="252" mass="27909">MGRDPRGGEKLTRYDGRLCDQLRSTRISFDVQRFAEGSVLIETGDTKIICSVSIEERVPGWLKGQGKGWITAEYSMLPRSTFTRNVREASSGKVKGRHQEIQRLIGRALRASADLVAVGERTIFIDCDVIQADGGTRTAAITGSYVALYQALHKLTQKRIYNRIPLNFNVAAVSVGVLEKELLLDLSYEEDFRASVDFNIAMTEKGDLIEIQASGEDGPFEQVFLQRAVVLGQKGILELIRIQNQAIASLSS</sequence>
<dbReference type="FunFam" id="3.30.230.70:FF:000003">
    <property type="entry name" value="Ribonuclease PH"/>
    <property type="match status" value="1"/>
</dbReference>
<dbReference type="SUPFAM" id="SSF55666">
    <property type="entry name" value="Ribonuclease PH domain 2-like"/>
    <property type="match status" value="1"/>
</dbReference>
<evidence type="ECO:0000256" key="4">
    <source>
        <dbReference type="ARBA" id="ARBA00022694"/>
    </source>
</evidence>
<dbReference type="GO" id="GO:0016075">
    <property type="term" value="P:rRNA catabolic process"/>
    <property type="evidence" value="ECO:0007669"/>
    <property type="project" value="TreeGrafter"/>
</dbReference>
<keyword evidence="3" id="KW-0820">tRNA-binding</keyword>
<protein>
    <submittedName>
        <fullName evidence="8">Uncharacterized protein</fullName>
    </submittedName>
</protein>
<accession>A0A381X8S3</accession>
<evidence type="ECO:0000256" key="1">
    <source>
        <dbReference type="ARBA" id="ARBA00006678"/>
    </source>
</evidence>
<dbReference type="Pfam" id="PF01138">
    <property type="entry name" value="RNase_PH"/>
    <property type="match status" value="1"/>
</dbReference>
<evidence type="ECO:0000256" key="5">
    <source>
        <dbReference type="ARBA" id="ARBA00022884"/>
    </source>
</evidence>
<organism evidence="8">
    <name type="scientific">marine metagenome</name>
    <dbReference type="NCBI Taxonomy" id="408172"/>
    <lineage>
        <taxon>unclassified sequences</taxon>
        <taxon>metagenomes</taxon>
        <taxon>ecological metagenomes</taxon>
    </lineage>
</organism>
<dbReference type="InterPro" id="IPR018336">
    <property type="entry name" value="RNase_PH_CS"/>
</dbReference>
<dbReference type="Gene3D" id="3.30.230.70">
    <property type="entry name" value="GHMP Kinase, N-terminal domain"/>
    <property type="match status" value="1"/>
</dbReference>
<evidence type="ECO:0000256" key="3">
    <source>
        <dbReference type="ARBA" id="ARBA00022555"/>
    </source>
</evidence>
<evidence type="ECO:0000256" key="2">
    <source>
        <dbReference type="ARBA" id="ARBA00022552"/>
    </source>
</evidence>
<dbReference type="AlphaFoldDB" id="A0A381X8S3"/>
<keyword evidence="2" id="KW-0698">rRNA processing</keyword>
<dbReference type="InterPro" id="IPR002381">
    <property type="entry name" value="RNase_PH_bac-type"/>
</dbReference>
<dbReference type="InterPro" id="IPR001247">
    <property type="entry name" value="ExoRNase_PH_dom1"/>
</dbReference>
<dbReference type="Pfam" id="PF03725">
    <property type="entry name" value="RNase_PH_C"/>
    <property type="match status" value="1"/>
</dbReference>
<evidence type="ECO:0000259" key="6">
    <source>
        <dbReference type="Pfam" id="PF01138"/>
    </source>
</evidence>
<dbReference type="GO" id="GO:0000049">
    <property type="term" value="F:tRNA binding"/>
    <property type="evidence" value="ECO:0007669"/>
    <property type="project" value="UniProtKB-KW"/>
</dbReference>
<dbReference type="GO" id="GO:0008033">
    <property type="term" value="P:tRNA processing"/>
    <property type="evidence" value="ECO:0007669"/>
    <property type="project" value="UniProtKB-KW"/>
</dbReference>
<dbReference type="InterPro" id="IPR036345">
    <property type="entry name" value="ExoRNase_PH_dom2_sf"/>
</dbReference>
<dbReference type="HAMAP" id="MF_00564">
    <property type="entry name" value="RNase_PH"/>
    <property type="match status" value="1"/>
</dbReference>
<keyword evidence="5" id="KW-0694">RNA-binding</keyword>
<evidence type="ECO:0000259" key="7">
    <source>
        <dbReference type="Pfam" id="PF03725"/>
    </source>
</evidence>
<dbReference type="GO" id="GO:0006364">
    <property type="term" value="P:rRNA processing"/>
    <property type="evidence" value="ECO:0007669"/>
    <property type="project" value="UniProtKB-KW"/>
</dbReference>
<keyword evidence="4" id="KW-0819">tRNA processing</keyword>
<dbReference type="PROSITE" id="PS01277">
    <property type="entry name" value="RIBONUCLEASE_PH"/>
    <property type="match status" value="1"/>
</dbReference>
<feature type="domain" description="Exoribonuclease phosphorolytic" evidence="7">
    <location>
        <begin position="170"/>
        <end position="234"/>
    </location>
</feature>
<dbReference type="PANTHER" id="PTHR11953:SF0">
    <property type="entry name" value="EXOSOME COMPLEX COMPONENT RRP41"/>
    <property type="match status" value="1"/>
</dbReference>
<dbReference type="SUPFAM" id="SSF54211">
    <property type="entry name" value="Ribosomal protein S5 domain 2-like"/>
    <property type="match status" value="1"/>
</dbReference>